<sequence>RKSNYDPRTFTTKLVPEISSTHTTLLIPILDIISSLAAHAEANGYSGSKLTKYFGFWLLTARRGAGTEDWKSFYMRWEVSGRMLEHLFLSWLRDENTKRPLPRRLQELVAQYPYTTSPDPTVDGLLTRPRFSTRRHDALFVRVEVVYADHVEVHSSRSPIGIFADALKSEPKSDSGGHFYLWDQLK</sequence>
<gene>
    <name evidence="1" type="ORF">BDM02DRAFT_3072759</name>
</gene>
<keyword evidence="2" id="KW-1185">Reference proteome</keyword>
<evidence type="ECO:0000313" key="1">
    <source>
        <dbReference type="EMBL" id="KAF9648113.1"/>
    </source>
</evidence>
<name>A0ACB6ZFJ2_THEGA</name>
<reference evidence="1" key="1">
    <citation type="submission" date="2019-10" db="EMBL/GenBank/DDBJ databases">
        <authorList>
            <consortium name="DOE Joint Genome Institute"/>
            <person name="Kuo A."/>
            <person name="Miyauchi S."/>
            <person name="Kiss E."/>
            <person name="Drula E."/>
            <person name="Kohler A."/>
            <person name="Sanchez-Garcia M."/>
            <person name="Andreopoulos B."/>
            <person name="Barry K.W."/>
            <person name="Bonito G."/>
            <person name="Buee M."/>
            <person name="Carver A."/>
            <person name="Chen C."/>
            <person name="Cichocki N."/>
            <person name="Clum A."/>
            <person name="Culley D."/>
            <person name="Crous P.W."/>
            <person name="Fauchery L."/>
            <person name="Girlanda M."/>
            <person name="Hayes R."/>
            <person name="Keri Z."/>
            <person name="Labutti K."/>
            <person name="Lipzen A."/>
            <person name="Lombard V."/>
            <person name="Magnuson J."/>
            <person name="Maillard F."/>
            <person name="Morin E."/>
            <person name="Murat C."/>
            <person name="Nolan M."/>
            <person name="Ohm R."/>
            <person name="Pangilinan J."/>
            <person name="Pereira M."/>
            <person name="Perotto S."/>
            <person name="Peter M."/>
            <person name="Riley R."/>
            <person name="Sitrit Y."/>
            <person name="Stielow B."/>
            <person name="Szollosi G."/>
            <person name="Zifcakova L."/>
            <person name="Stursova M."/>
            <person name="Spatafora J.W."/>
            <person name="Tedersoo L."/>
            <person name="Vaario L.-M."/>
            <person name="Yamada A."/>
            <person name="Yan M."/>
            <person name="Wang P."/>
            <person name="Xu J."/>
            <person name="Bruns T."/>
            <person name="Baldrian P."/>
            <person name="Vilgalys R."/>
            <person name="Henrissat B."/>
            <person name="Grigoriev I.V."/>
            <person name="Hibbett D."/>
            <person name="Nagy L.G."/>
            <person name="Martin F.M."/>
        </authorList>
    </citation>
    <scope>NUCLEOTIDE SEQUENCE</scope>
    <source>
        <strain evidence="1">P2</strain>
    </source>
</reference>
<reference evidence="1" key="2">
    <citation type="journal article" date="2020" name="Nat. Commun.">
        <title>Large-scale genome sequencing of mycorrhizal fungi provides insights into the early evolution of symbiotic traits.</title>
        <authorList>
            <person name="Miyauchi S."/>
            <person name="Kiss E."/>
            <person name="Kuo A."/>
            <person name="Drula E."/>
            <person name="Kohler A."/>
            <person name="Sanchez-Garcia M."/>
            <person name="Morin E."/>
            <person name="Andreopoulos B."/>
            <person name="Barry K.W."/>
            <person name="Bonito G."/>
            <person name="Buee M."/>
            <person name="Carver A."/>
            <person name="Chen C."/>
            <person name="Cichocki N."/>
            <person name="Clum A."/>
            <person name="Culley D."/>
            <person name="Crous P.W."/>
            <person name="Fauchery L."/>
            <person name="Girlanda M."/>
            <person name="Hayes R.D."/>
            <person name="Keri Z."/>
            <person name="LaButti K."/>
            <person name="Lipzen A."/>
            <person name="Lombard V."/>
            <person name="Magnuson J."/>
            <person name="Maillard F."/>
            <person name="Murat C."/>
            <person name="Nolan M."/>
            <person name="Ohm R.A."/>
            <person name="Pangilinan J."/>
            <person name="Pereira M.F."/>
            <person name="Perotto S."/>
            <person name="Peter M."/>
            <person name="Pfister S."/>
            <person name="Riley R."/>
            <person name="Sitrit Y."/>
            <person name="Stielow J.B."/>
            <person name="Szollosi G."/>
            <person name="Zifcakova L."/>
            <person name="Stursova M."/>
            <person name="Spatafora J.W."/>
            <person name="Tedersoo L."/>
            <person name="Vaario L.M."/>
            <person name="Yamada A."/>
            <person name="Yan M."/>
            <person name="Wang P."/>
            <person name="Xu J."/>
            <person name="Bruns T."/>
            <person name="Baldrian P."/>
            <person name="Vilgalys R."/>
            <person name="Dunand C."/>
            <person name="Henrissat B."/>
            <person name="Grigoriev I.V."/>
            <person name="Hibbett D."/>
            <person name="Nagy L.G."/>
            <person name="Martin F.M."/>
        </authorList>
    </citation>
    <scope>NUCLEOTIDE SEQUENCE</scope>
    <source>
        <strain evidence="1">P2</strain>
    </source>
</reference>
<accession>A0ACB6ZFJ2</accession>
<evidence type="ECO:0000313" key="2">
    <source>
        <dbReference type="Proteomes" id="UP000886501"/>
    </source>
</evidence>
<dbReference type="EMBL" id="MU118019">
    <property type="protein sequence ID" value="KAF9648113.1"/>
    <property type="molecule type" value="Genomic_DNA"/>
</dbReference>
<dbReference type="Proteomes" id="UP000886501">
    <property type="component" value="Unassembled WGS sequence"/>
</dbReference>
<comment type="caution">
    <text evidence="1">The sequence shown here is derived from an EMBL/GenBank/DDBJ whole genome shotgun (WGS) entry which is preliminary data.</text>
</comment>
<feature type="non-terminal residue" evidence="1">
    <location>
        <position position="1"/>
    </location>
</feature>
<organism evidence="1 2">
    <name type="scientific">Thelephora ganbajun</name>
    <name type="common">Ganba fungus</name>
    <dbReference type="NCBI Taxonomy" id="370292"/>
    <lineage>
        <taxon>Eukaryota</taxon>
        <taxon>Fungi</taxon>
        <taxon>Dikarya</taxon>
        <taxon>Basidiomycota</taxon>
        <taxon>Agaricomycotina</taxon>
        <taxon>Agaricomycetes</taxon>
        <taxon>Thelephorales</taxon>
        <taxon>Thelephoraceae</taxon>
        <taxon>Thelephora</taxon>
    </lineage>
</organism>
<proteinExistence type="predicted"/>
<protein>
    <submittedName>
        <fullName evidence="1">Uncharacterized protein</fullName>
    </submittedName>
</protein>
<feature type="non-terminal residue" evidence="1">
    <location>
        <position position="186"/>
    </location>
</feature>